<dbReference type="InterPro" id="IPR035979">
    <property type="entry name" value="RBD_domain_sf"/>
</dbReference>
<dbReference type="Pfam" id="PF00076">
    <property type="entry name" value="RRM_1"/>
    <property type="match status" value="1"/>
</dbReference>
<dbReference type="PROSITE" id="PS50102">
    <property type="entry name" value="RRM"/>
    <property type="match status" value="1"/>
</dbReference>
<keyword evidence="4" id="KW-1185">Reference proteome</keyword>
<organism evidence="3 4">
    <name type="scientific">Thecamonas trahens ATCC 50062</name>
    <dbReference type="NCBI Taxonomy" id="461836"/>
    <lineage>
        <taxon>Eukaryota</taxon>
        <taxon>Apusozoa</taxon>
        <taxon>Apusomonadida</taxon>
        <taxon>Apusomonadidae</taxon>
        <taxon>Thecamonas</taxon>
    </lineage>
</organism>
<dbReference type="AlphaFoldDB" id="A0A0L0DHM7"/>
<accession>A0A0L0DHM7</accession>
<dbReference type="SMART" id="SM00360">
    <property type="entry name" value="RRM"/>
    <property type="match status" value="1"/>
</dbReference>
<gene>
    <name evidence="3" type="ORF">AMSG_07794</name>
</gene>
<dbReference type="CDD" id="cd00590">
    <property type="entry name" value="RRM_SF"/>
    <property type="match status" value="1"/>
</dbReference>
<dbReference type="Proteomes" id="UP000054408">
    <property type="component" value="Unassembled WGS sequence"/>
</dbReference>
<evidence type="ECO:0000313" key="4">
    <source>
        <dbReference type="Proteomes" id="UP000054408"/>
    </source>
</evidence>
<evidence type="ECO:0000313" key="3">
    <source>
        <dbReference type="EMBL" id="KNC51725.1"/>
    </source>
</evidence>
<evidence type="ECO:0000259" key="2">
    <source>
        <dbReference type="PROSITE" id="PS50102"/>
    </source>
</evidence>
<dbReference type="SUPFAM" id="SSF54928">
    <property type="entry name" value="RNA-binding domain, RBD"/>
    <property type="match status" value="1"/>
</dbReference>
<keyword evidence="1" id="KW-0694">RNA-binding</keyword>
<protein>
    <recommendedName>
        <fullName evidence="2">RRM domain-containing protein</fullName>
    </recommendedName>
</protein>
<dbReference type="RefSeq" id="XP_013755854.1">
    <property type="nucleotide sequence ID" value="XM_013900400.1"/>
</dbReference>
<dbReference type="InterPro" id="IPR000504">
    <property type="entry name" value="RRM_dom"/>
</dbReference>
<name>A0A0L0DHM7_THETB</name>
<dbReference type="GO" id="GO:0003723">
    <property type="term" value="F:RNA binding"/>
    <property type="evidence" value="ECO:0007669"/>
    <property type="project" value="UniProtKB-UniRule"/>
</dbReference>
<reference evidence="3 4" key="1">
    <citation type="submission" date="2010-05" db="EMBL/GenBank/DDBJ databases">
        <title>The Genome Sequence of Thecamonas trahens ATCC 50062.</title>
        <authorList>
            <consortium name="The Broad Institute Genome Sequencing Platform"/>
            <person name="Russ C."/>
            <person name="Cuomo C."/>
            <person name="Shea T."/>
            <person name="Young S.K."/>
            <person name="Zeng Q."/>
            <person name="Koehrsen M."/>
            <person name="Haas B."/>
            <person name="Borodovsky M."/>
            <person name="Guigo R."/>
            <person name="Alvarado L."/>
            <person name="Berlin A."/>
            <person name="Bochicchio J."/>
            <person name="Borenstein D."/>
            <person name="Chapman S."/>
            <person name="Chen Z."/>
            <person name="Freedman E."/>
            <person name="Gellesch M."/>
            <person name="Goldberg J."/>
            <person name="Griggs A."/>
            <person name="Gujja S."/>
            <person name="Heilman E."/>
            <person name="Heiman D."/>
            <person name="Hepburn T."/>
            <person name="Howarth C."/>
            <person name="Jen D."/>
            <person name="Larson L."/>
            <person name="Mehta T."/>
            <person name="Park D."/>
            <person name="Pearson M."/>
            <person name="Roberts A."/>
            <person name="Saif S."/>
            <person name="Shenoy N."/>
            <person name="Sisk P."/>
            <person name="Stolte C."/>
            <person name="Sykes S."/>
            <person name="Thomson T."/>
            <person name="Walk T."/>
            <person name="White J."/>
            <person name="Yandava C."/>
            <person name="Burger G."/>
            <person name="Gray M.W."/>
            <person name="Holland P.W.H."/>
            <person name="King N."/>
            <person name="Lang F.B.F."/>
            <person name="Roger A.J."/>
            <person name="Ruiz-Trillo I."/>
            <person name="Lander E."/>
            <person name="Nusbaum C."/>
        </authorList>
    </citation>
    <scope>NUCLEOTIDE SEQUENCE [LARGE SCALE GENOMIC DNA]</scope>
    <source>
        <strain evidence="3 4">ATCC 50062</strain>
    </source>
</reference>
<dbReference type="InterPro" id="IPR012677">
    <property type="entry name" value="Nucleotide-bd_a/b_plait_sf"/>
</dbReference>
<evidence type="ECO:0000256" key="1">
    <source>
        <dbReference type="PROSITE-ProRule" id="PRU00176"/>
    </source>
</evidence>
<dbReference type="EMBL" id="GL349469">
    <property type="protein sequence ID" value="KNC51725.1"/>
    <property type="molecule type" value="Genomic_DNA"/>
</dbReference>
<feature type="domain" description="RRM" evidence="2">
    <location>
        <begin position="13"/>
        <end position="90"/>
    </location>
</feature>
<dbReference type="Gene3D" id="3.30.70.330">
    <property type="match status" value="1"/>
</dbReference>
<proteinExistence type="predicted"/>
<sequence length="118" mass="12129">MEWKLSESTRARETLLADGLPRETDEESLAVALAAYGAVASCRIVRRDTGVSTGTAEIVFADDAAVDLALAASASGKLVLSSLPVDSVSPAAFSLRRLVDPSKLLIAPGLSAAVASTK</sequence>
<dbReference type="GeneID" id="25566637"/>